<dbReference type="Gramene" id="KQL23340">
    <property type="protein sequence ID" value="KQL23340"/>
    <property type="gene ID" value="SETIT_033801mg"/>
</dbReference>
<evidence type="ECO:0000313" key="1">
    <source>
        <dbReference type="EnsemblPlants" id="KQL23340"/>
    </source>
</evidence>
<dbReference type="Proteomes" id="UP000004995">
    <property type="component" value="Unassembled WGS sequence"/>
</dbReference>
<dbReference type="HOGENOM" id="CLU_3300289_0_0_1"/>
<dbReference type="AlphaFoldDB" id="K4A4J7"/>
<dbReference type="InParanoid" id="K4A4J7"/>
<reference evidence="1" key="2">
    <citation type="submission" date="2018-08" db="UniProtKB">
        <authorList>
            <consortium name="EnsemblPlants"/>
        </authorList>
    </citation>
    <scope>IDENTIFICATION</scope>
    <source>
        <strain evidence="1">Yugu1</strain>
    </source>
</reference>
<sequence length="40" mass="4217">MVLSLDGLASLMLRGKKGDIGGKLLPLERTIELQSAAALH</sequence>
<protein>
    <submittedName>
        <fullName evidence="1">Uncharacterized protein</fullName>
    </submittedName>
</protein>
<dbReference type="EnsemblPlants" id="KQL23340">
    <property type="protein sequence ID" value="KQL23340"/>
    <property type="gene ID" value="SETIT_033801mg"/>
</dbReference>
<accession>K4A4J7</accession>
<evidence type="ECO:0000313" key="2">
    <source>
        <dbReference type="Proteomes" id="UP000004995"/>
    </source>
</evidence>
<dbReference type="EMBL" id="AGNK02000826">
    <property type="status" value="NOT_ANNOTATED_CDS"/>
    <property type="molecule type" value="Genomic_DNA"/>
</dbReference>
<reference evidence="2" key="1">
    <citation type="journal article" date="2012" name="Nat. Biotechnol.">
        <title>Reference genome sequence of the model plant Setaria.</title>
        <authorList>
            <person name="Bennetzen J.L."/>
            <person name="Schmutz J."/>
            <person name="Wang H."/>
            <person name="Percifield R."/>
            <person name="Hawkins J."/>
            <person name="Pontaroli A.C."/>
            <person name="Estep M."/>
            <person name="Feng L."/>
            <person name="Vaughn J.N."/>
            <person name="Grimwood J."/>
            <person name="Jenkins J."/>
            <person name="Barry K."/>
            <person name="Lindquist E."/>
            <person name="Hellsten U."/>
            <person name="Deshpande S."/>
            <person name="Wang X."/>
            <person name="Wu X."/>
            <person name="Mitros T."/>
            <person name="Triplett J."/>
            <person name="Yang X."/>
            <person name="Ye C.Y."/>
            <person name="Mauro-Herrera M."/>
            <person name="Wang L."/>
            <person name="Li P."/>
            <person name="Sharma M."/>
            <person name="Sharma R."/>
            <person name="Ronald P.C."/>
            <person name="Panaud O."/>
            <person name="Kellogg E.A."/>
            <person name="Brutnell T.P."/>
            <person name="Doust A.N."/>
            <person name="Tuskan G.A."/>
            <person name="Rokhsar D."/>
            <person name="Devos K.M."/>
        </authorList>
    </citation>
    <scope>NUCLEOTIDE SEQUENCE [LARGE SCALE GENOMIC DNA]</scope>
    <source>
        <strain evidence="2">cv. Yugu1</strain>
    </source>
</reference>
<proteinExistence type="predicted"/>
<name>K4A4J7_SETIT</name>
<organism evidence="1 2">
    <name type="scientific">Setaria italica</name>
    <name type="common">Foxtail millet</name>
    <name type="synonym">Panicum italicum</name>
    <dbReference type="NCBI Taxonomy" id="4555"/>
    <lineage>
        <taxon>Eukaryota</taxon>
        <taxon>Viridiplantae</taxon>
        <taxon>Streptophyta</taxon>
        <taxon>Embryophyta</taxon>
        <taxon>Tracheophyta</taxon>
        <taxon>Spermatophyta</taxon>
        <taxon>Magnoliopsida</taxon>
        <taxon>Liliopsida</taxon>
        <taxon>Poales</taxon>
        <taxon>Poaceae</taxon>
        <taxon>PACMAD clade</taxon>
        <taxon>Panicoideae</taxon>
        <taxon>Panicodae</taxon>
        <taxon>Paniceae</taxon>
        <taxon>Cenchrinae</taxon>
        <taxon>Setaria</taxon>
    </lineage>
</organism>
<keyword evidence="2" id="KW-1185">Reference proteome</keyword>